<evidence type="ECO:0000313" key="1">
    <source>
        <dbReference type="EMBL" id="SIS85127.1"/>
    </source>
</evidence>
<reference evidence="1 2" key="1">
    <citation type="submission" date="2017-01" db="EMBL/GenBank/DDBJ databases">
        <authorList>
            <person name="Mah S.A."/>
            <person name="Swanson W.J."/>
            <person name="Moy G.W."/>
            <person name="Vacquier V.D."/>
        </authorList>
    </citation>
    <scope>NUCLEOTIDE SEQUENCE [LARGE SCALE GENOMIC DNA]</scope>
    <source>
        <strain evidence="1 2">DSM 18014</strain>
    </source>
</reference>
<sequence length="60" mass="6917">MEYFIDVFVICHTSVIFSIMSLPKSLSSKYLQYHFSVLIAIFCFSIARLELDSCQEADCL</sequence>
<name>A0A1N7MGF1_9FLAO</name>
<dbReference type="STRING" id="373672.SAMN05421785_103201"/>
<organism evidence="1 2">
    <name type="scientific">Chryseobacterium gambrini</name>
    <dbReference type="NCBI Taxonomy" id="373672"/>
    <lineage>
        <taxon>Bacteria</taxon>
        <taxon>Pseudomonadati</taxon>
        <taxon>Bacteroidota</taxon>
        <taxon>Flavobacteriia</taxon>
        <taxon>Flavobacteriales</taxon>
        <taxon>Weeksellaceae</taxon>
        <taxon>Chryseobacterium group</taxon>
        <taxon>Chryseobacterium</taxon>
    </lineage>
</organism>
<dbReference type="EMBL" id="FTOV01000003">
    <property type="protein sequence ID" value="SIS85127.1"/>
    <property type="molecule type" value="Genomic_DNA"/>
</dbReference>
<protein>
    <submittedName>
        <fullName evidence="1">Uncharacterized protein</fullName>
    </submittedName>
</protein>
<accession>A0A1N7MGF1</accession>
<dbReference type="AlphaFoldDB" id="A0A1N7MGF1"/>
<gene>
    <name evidence="1" type="ORF">SAMN05421785_103201</name>
</gene>
<proteinExistence type="predicted"/>
<evidence type="ECO:0000313" key="2">
    <source>
        <dbReference type="Proteomes" id="UP000185781"/>
    </source>
</evidence>
<dbReference type="Proteomes" id="UP000185781">
    <property type="component" value="Unassembled WGS sequence"/>
</dbReference>